<keyword evidence="2" id="KW-0964">Secreted</keyword>
<dbReference type="EMBL" id="CADEBD010000348">
    <property type="protein sequence ID" value="CAB3250516.1"/>
    <property type="molecule type" value="Genomic_DNA"/>
</dbReference>
<evidence type="ECO:0000313" key="6">
    <source>
        <dbReference type="EMBL" id="CAB3250516.1"/>
    </source>
</evidence>
<dbReference type="OrthoDB" id="417078at2759"/>
<reference evidence="6 7" key="1">
    <citation type="submission" date="2020-04" db="EMBL/GenBank/DDBJ databases">
        <authorList>
            <person name="Wallbank WR R."/>
            <person name="Pardo Diaz C."/>
            <person name="Kozak K."/>
            <person name="Martin S."/>
            <person name="Jiggins C."/>
            <person name="Moest M."/>
            <person name="Warren A I."/>
            <person name="Byers J.R.P. K."/>
            <person name="Montejo-Kovacevich G."/>
            <person name="Yen C E."/>
        </authorList>
    </citation>
    <scope>NUCLEOTIDE SEQUENCE [LARGE SCALE GENOMIC DNA]</scope>
</reference>
<keyword evidence="4" id="KW-0325">Glycoprotein</keyword>
<dbReference type="PROSITE" id="PS50292">
    <property type="entry name" value="PEROXIDASE_3"/>
    <property type="match status" value="1"/>
</dbReference>
<evidence type="ECO:0000256" key="5">
    <source>
        <dbReference type="PIRSR" id="PIRSR619791-2"/>
    </source>
</evidence>
<dbReference type="InterPro" id="IPR019791">
    <property type="entry name" value="Haem_peroxidase_animal"/>
</dbReference>
<dbReference type="Gene3D" id="1.10.640.10">
    <property type="entry name" value="Haem peroxidase domain superfamily, animal type"/>
    <property type="match status" value="2"/>
</dbReference>
<dbReference type="GO" id="GO:0020037">
    <property type="term" value="F:heme binding"/>
    <property type="evidence" value="ECO:0007669"/>
    <property type="project" value="InterPro"/>
</dbReference>
<dbReference type="PRINTS" id="PR00457">
    <property type="entry name" value="ANPEROXIDASE"/>
</dbReference>
<dbReference type="GO" id="GO:0006979">
    <property type="term" value="P:response to oxidative stress"/>
    <property type="evidence" value="ECO:0007669"/>
    <property type="project" value="InterPro"/>
</dbReference>
<keyword evidence="3" id="KW-0560">Oxidoreductase</keyword>
<dbReference type="SUPFAM" id="SSF48113">
    <property type="entry name" value="Heme-dependent peroxidases"/>
    <property type="match status" value="1"/>
</dbReference>
<gene>
    <name evidence="6" type="ORF">APLA_LOCUS13131</name>
</gene>
<dbReference type="AlphaFoldDB" id="A0A8S1ATH6"/>
<dbReference type="GO" id="GO:0004601">
    <property type="term" value="F:peroxidase activity"/>
    <property type="evidence" value="ECO:0007669"/>
    <property type="project" value="UniProtKB-KW"/>
</dbReference>
<evidence type="ECO:0000313" key="7">
    <source>
        <dbReference type="Proteomes" id="UP000494256"/>
    </source>
</evidence>
<dbReference type="GO" id="GO:0005576">
    <property type="term" value="C:extracellular region"/>
    <property type="evidence" value="ECO:0007669"/>
    <property type="project" value="UniProtKB-SubCell"/>
</dbReference>
<dbReference type="GO" id="GO:0046872">
    <property type="term" value="F:metal ion binding"/>
    <property type="evidence" value="ECO:0007669"/>
    <property type="project" value="UniProtKB-KW"/>
</dbReference>
<dbReference type="Proteomes" id="UP000494256">
    <property type="component" value="Unassembled WGS sequence"/>
</dbReference>
<comment type="caution">
    <text evidence="6">The sequence shown here is derived from an EMBL/GenBank/DDBJ whole genome shotgun (WGS) entry which is preliminary data.</text>
</comment>
<proteinExistence type="predicted"/>
<dbReference type="PANTHER" id="PTHR11475:SF4">
    <property type="entry name" value="CHORION PEROXIDASE"/>
    <property type="match status" value="1"/>
</dbReference>
<dbReference type="Pfam" id="PF03098">
    <property type="entry name" value="An_peroxidase"/>
    <property type="match status" value="2"/>
</dbReference>
<evidence type="ECO:0008006" key="8">
    <source>
        <dbReference type="Google" id="ProtNLM"/>
    </source>
</evidence>
<keyword evidence="5" id="KW-0479">Metal-binding</keyword>
<keyword evidence="5" id="KW-0349">Heme</keyword>
<sequence length="769" mass="89149">MYYFYSVFLFVTACRSESHLFHRYSGKKVEVSQAKELLLRNATEKCTIKIKPCTPHEGSRIDGTCNNYNYPTRGSARGPYLRLLKPDYGNNHGIRMNRHGEPLPSARKVRTELQTTGRVEDRHKYNAAAIHMLKFVHRDISIMNGPLDYLRHRQYCCTEIGQSDPRCIPINVPEDDPYLKVTNIRCLNFSRTETFQDANCSPDIILPEQINFQTPVIDLSTIYGVDEEALHGVRKYEYGLLIMEKRQNRYVPKNITRNQLNLTSNNLLDMKNNLVSKIDTADDTIRNTAPNMLPNLTQNINTNQDVINMTADMLAEMLANIATNPVVNTSSDAISNLGTNTTENICFQNNDTETICYQFGFPEVGNFDLRTTALTIFFMREHNRIARALHHMNPCWRDDRLFKVARQINIATVSNIFMYELLPAFLGLRNMVNYELISEQVEHVSAYAADAIPLVYAEYEIANRFFHTLLDGRIKMYKEDYRYKDEYPYSDTLFRSGILEKGKILEEITRGLFQQNAAKLDNIQDPEISENFFGKHLQKAHDLAAIDIQRGRDMGVRGYNDYRHMCGIKPAQKFEDFFDTMEVEKVEALKKLYDEVDDVDLLAGIMCENNIQGIDVGPTLFCIMTKQLQLFRFSDRFWFERGDQMHSFSLGQLHEIRKTNMARLACDNADGIKYIQPQAFMNVKPGNMPVPCNHIEGADLTKWRDDSCYRNKHSHEATHRPMRYKDKHYRKTSMFYGNGRHATKGSSNFFDNVWYNKPSEIYTFHESTR</sequence>
<dbReference type="InterPro" id="IPR037120">
    <property type="entry name" value="Haem_peroxidase_sf_animal"/>
</dbReference>
<organism evidence="6 7">
    <name type="scientific">Arctia plantaginis</name>
    <name type="common">Wood tiger moth</name>
    <name type="synonym">Phalaena plantaginis</name>
    <dbReference type="NCBI Taxonomy" id="874455"/>
    <lineage>
        <taxon>Eukaryota</taxon>
        <taxon>Metazoa</taxon>
        <taxon>Ecdysozoa</taxon>
        <taxon>Arthropoda</taxon>
        <taxon>Hexapoda</taxon>
        <taxon>Insecta</taxon>
        <taxon>Pterygota</taxon>
        <taxon>Neoptera</taxon>
        <taxon>Endopterygota</taxon>
        <taxon>Lepidoptera</taxon>
        <taxon>Glossata</taxon>
        <taxon>Ditrysia</taxon>
        <taxon>Noctuoidea</taxon>
        <taxon>Erebidae</taxon>
        <taxon>Arctiinae</taxon>
        <taxon>Arctia</taxon>
    </lineage>
</organism>
<keyword evidence="3" id="KW-0575">Peroxidase</keyword>
<comment type="subcellular location">
    <subcellularLocation>
        <location evidence="1">Secreted</location>
    </subcellularLocation>
</comment>
<keyword evidence="5" id="KW-0408">Iron</keyword>
<protein>
    <recommendedName>
        <fullName evidence="8">Peroxidase</fullName>
    </recommendedName>
</protein>
<evidence type="ECO:0000256" key="1">
    <source>
        <dbReference type="ARBA" id="ARBA00004613"/>
    </source>
</evidence>
<feature type="binding site" description="axial binding residue" evidence="5">
    <location>
        <position position="467"/>
    </location>
    <ligand>
        <name>heme b</name>
        <dbReference type="ChEBI" id="CHEBI:60344"/>
    </ligand>
    <ligandPart>
        <name>Fe</name>
        <dbReference type="ChEBI" id="CHEBI:18248"/>
    </ligandPart>
</feature>
<accession>A0A8S1ATH6</accession>
<evidence type="ECO:0000256" key="3">
    <source>
        <dbReference type="ARBA" id="ARBA00022559"/>
    </source>
</evidence>
<dbReference type="InterPro" id="IPR010255">
    <property type="entry name" value="Haem_peroxidase_sf"/>
</dbReference>
<name>A0A8S1ATH6_ARCPL</name>
<evidence type="ECO:0000256" key="4">
    <source>
        <dbReference type="ARBA" id="ARBA00023180"/>
    </source>
</evidence>
<dbReference type="PANTHER" id="PTHR11475">
    <property type="entry name" value="OXIDASE/PEROXIDASE"/>
    <property type="match status" value="1"/>
</dbReference>
<evidence type="ECO:0000256" key="2">
    <source>
        <dbReference type="ARBA" id="ARBA00022525"/>
    </source>
</evidence>